<name>Q5WBC6_SHOC1</name>
<dbReference type="KEGG" id="bcl:ABC3803"/>
<dbReference type="HOGENOM" id="CLU_159929_0_0_9"/>
<reference evidence="1 2" key="5">
    <citation type="journal article" date="2007" name="Extremophiles">
        <title>Intragenomic diversity of the V1 regions of 16S rRNA genes in high-alkaline protease-producing Bacillus clausii spp.</title>
        <authorList>
            <person name="Kageyama Y."/>
            <person name="Takaki Y."/>
            <person name="Shimamura S."/>
            <person name="Nishi S."/>
            <person name="Nogi Y."/>
            <person name="Uchimura K."/>
            <person name="Kobayashi T."/>
            <person name="Hitomi J."/>
            <person name="Ozaki K."/>
            <person name="Kawai S."/>
            <person name="Ito S."/>
            <person name="Horikoshi K."/>
        </authorList>
    </citation>
    <scope>NUCLEOTIDE SEQUENCE [LARGE SCALE GENOMIC DNA]</scope>
    <source>
        <strain evidence="1 2">KSM-K16</strain>
    </source>
</reference>
<reference evidence="1 2" key="3">
    <citation type="journal article" date="1997" name="Protein Eng.">
        <title>High-resolution crystal structure of M-protease: phylogeny aided analysis of the high-alkaline adaptation mechanism.</title>
        <authorList>
            <person name="Shirai T."/>
            <person name="Suzuki A."/>
            <person name="Yamane T."/>
            <person name="Ashida T."/>
            <person name="Kobayashi T."/>
            <person name="Ito S."/>
        </authorList>
    </citation>
    <scope>NUCLEOTIDE SEQUENCE [LARGE SCALE GENOMIC DNA]</scope>
    <source>
        <strain evidence="1 2">KSM-K16</strain>
    </source>
</reference>
<dbReference type="AlphaFoldDB" id="Q5WBC6"/>
<gene>
    <name evidence="1" type="ordered locus">ABC3803</name>
</gene>
<protein>
    <submittedName>
        <fullName evidence="1">Uncharacterized protein</fullName>
    </submittedName>
</protein>
<reference evidence="1 2" key="1">
    <citation type="journal article" date="1994" name="J. Ferment. Bioeng.">
        <title>Molecular cloning and nucleotide sequence of the gene for an alkaline protease from the alkalophilic Bacillus sp. KSM-K16.</title>
        <authorList>
            <person name="Hakamada Y."/>
            <person name="Kobayashi T."/>
            <person name="Hitomi J."/>
            <person name="Kawai S."/>
            <person name="Ito S."/>
        </authorList>
    </citation>
    <scope>NUCLEOTIDE SEQUENCE [LARGE SCALE GENOMIC DNA]</scope>
    <source>
        <strain evidence="1 2">KSM-K16</strain>
    </source>
</reference>
<proteinExistence type="predicted"/>
<reference evidence="1 2" key="2">
    <citation type="journal article" date="1995" name="Appl. Microbiol. Biotechnol.">
        <title>Purification and properties of an alkaline protease from alkalophilic Bacillus sp. KSM-K16.</title>
        <authorList>
            <person name="Kobayashi T."/>
            <person name="Hakamada Y."/>
            <person name="Adachi S."/>
            <person name="Hitomi J."/>
            <person name="Yoshimatsu T."/>
            <person name="Koike K."/>
            <person name="Kawai S."/>
            <person name="Ito S."/>
        </authorList>
    </citation>
    <scope>NUCLEOTIDE SEQUENCE [LARGE SCALE GENOMIC DNA]</scope>
    <source>
        <strain evidence="1 2">KSM-K16</strain>
    </source>
</reference>
<evidence type="ECO:0000313" key="1">
    <source>
        <dbReference type="EMBL" id="BAD66334.1"/>
    </source>
</evidence>
<evidence type="ECO:0000313" key="2">
    <source>
        <dbReference type="Proteomes" id="UP000001168"/>
    </source>
</evidence>
<dbReference type="Proteomes" id="UP000001168">
    <property type="component" value="Chromosome"/>
</dbReference>
<accession>Q5WBC6</accession>
<organism evidence="1 2">
    <name type="scientific">Shouchella clausii (strain KSM-K16)</name>
    <name type="common">Alkalihalobacillus clausii</name>
    <dbReference type="NCBI Taxonomy" id="66692"/>
    <lineage>
        <taxon>Bacteria</taxon>
        <taxon>Bacillati</taxon>
        <taxon>Bacillota</taxon>
        <taxon>Bacilli</taxon>
        <taxon>Bacillales</taxon>
        <taxon>Bacillaceae</taxon>
        <taxon>Shouchella</taxon>
    </lineage>
</organism>
<reference evidence="2" key="4">
    <citation type="submission" date="2003-10" db="EMBL/GenBank/DDBJ databases">
        <title>The complete genome sequence of the alkaliphilic Bacillus clausii KSM-K16.</title>
        <authorList>
            <person name="Takaki Y."/>
            <person name="Kageyama Y."/>
            <person name="Shimamura S."/>
            <person name="Suzuki H."/>
            <person name="Nishi S."/>
            <person name="Hatada Y."/>
            <person name="Kawai S."/>
            <person name="Ito S."/>
            <person name="Horikoshi K."/>
        </authorList>
    </citation>
    <scope>NUCLEOTIDE SEQUENCE [LARGE SCALE GENOMIC DNA]</scope>
    <source>
        <strain evidence="2">KSM-K16</strain>
    </source>
</reference>
<sequence length="107" mass="12792">MDNMKIENKMEVILDKRKKINLNDDYGIQKSWNEIIEVLTENEENTIRYLENCSKEDLYWISEVFEDIAEIIQSKELINCLRRLDKKFPELEMTNDIDIAASYTENP</sequence>
<dbReference type="EMBL" id="AP006627">
    <property type="protein sequence ID" value="BAD66334.1"/>
    <property type="molecule type" value="Genomic_DNA"/>
</dbReference>
<dbReference type="STRING" id="66692.ABC3803"/>
<dbReference type="eggNOG" id="ENOG5033KIB">
    <property type="taxonomic scope" value="Bacteria"/>
</dbReference>
<keyword evidence="2" id="KW-1185">Reference proteome</keyword>